<feature type="compositionally biased region" description="Acidic residues" evidence="2">
    <location>
        <begin position="460"/>
        <end position="481"/>
    </location>
</feature>
<dbReference type="Proteomes" id="UP001642484">
    <property type="component" value="Unassembled WGS sequence"/>
</dbReference>
<evidence type="ECO:0000313" key="4">
    <source>
        <dbReference type="Proteomes" id="UP001642484"/>
    </source>
</evidence>
<dbReference type="PANTHER" id="PTHR24111">
    <property type="entry name" value="LEUCINE-RICH REPEAT-CONTAINING PROTEIN 34"/>
    <property type="match status" value="1"/>
</dbReference>
<evidence type="ECO:0000256" key="1">
    <source>
        <dbReference type="ARBA" id="ARBA00022737"/>
    </source>
</evidence>
<dbReference type="EMBL" id="CAXAMN010000547">
    <property type="protein sequence ID" value="CAK8989339.1"/>
    <property type="molecule type" value="Genomic_DNA"/>
</dbReference>
<proteinExistence type="predicted"/>
<evidence type="ECO:0008006" key="5">
    <source>
        <dbReference type="Google" id="ProtNLM"/>
    </source>
</evidence>
<organism evidence="3 4">
    <name type="scientific">Durusdinium trenchii</name>
    <dbReference type="NCBI Taxonomy" id="1381693"/>
    <lineage>
        <taxon>Eukaryota</taxon>
        <taxon>Sar</taxon>
        <taxon>Alveolata</taxon>
        <taxon>Dinophyceae</taxon>
        <taxon>Suessiales</taxon>
        <taxon>Symbiodiniaceae</taxon>
        <taxon>Durusdinium</taxon>
    </lineage>
</organism>
<feature type="region of interest" description="Disordered" evidence="2">
    <location>
        <begin position="456"/>
        <end position="511"/>
    </location>
</feature>
<dbReference type="Gene3D" id="3.80.10.10">
    <property type="entry name" value="Ribonuclease Inhibitor"/>
    <property type="match status" value="1"/>
</dbReference>
<name>A0ABP0HGK0_9DINO</name>
<comment type="caution">
    <text evidence="3">The sequence shown here is derived from an EMBL/GenBank/DDBJ whole genome shotgun (WGS) entry which is preliminary data.</text>
</comment>
<evidence type="ECO:0000256" key="2">
    <source>
        <dbReference type="SAM" id="MobiDB-lite"/>
    </source>
</evidence>
<feature type="region of interest" description="Disordered" evidence="2">
    <location>
        <begin position="354"/>
        <end position="390"/>
    </location>
</feature>
<feature type="compositionally biased region" description="Polar residues" evidence="2">
    <location>
        <begin position="363"/>
        <end position="372"/>
    </location>
</feature>
<gene>
    <name evidence="3" type="ORF">CCMP2556_LOCUS1625</name>
</gene>
<keyword evidence="4" id="KW-1185">Reference proteome</keyword>
<dbReference type="InterPro" id="IPR032675">
    <property type="entry name" value="LRR_dom_sf"/>
</dbReference>
<protein>
    <recommendedName>
        <fullName evidence="5">T-complex-associated testis-expressed protein 1</fullName>
    </recommendedName>
</protein>
<dbReference type="InterPro" id="IPR001611">
    <property type="entry name" value="Leu-rich_rpt"/>
</dbReference>
<feature type="compositionally biased region" description="Basic and acidic residues" evidence="2">
    <location>
        <begin position="482"/>
        <end position="511"/>
    </location>
</feature>
<keyword evidence="1" id="KW-0677">Repeat</keyword>
<reference evidence="3 4" key="1">
    <citation type="submission" date="2024-02" db="EMBL/GenBank/DDBJ databases">
        <authorList>
            <person name="Chen Y."/>
            <person name="Shah S."/>
            <person name="Dougan E. K."/>
            <person name="Thang M."/>
            <person name="Chan C."/>
        </authorList>
    </citation>
    <scope>NUCLEOTIDE SEQUENCE [LARGE SCALE GENOMIC DNA]</scope>
</reference>
<dbReference type="SMART" id="SM00368">
    <property type="entry name" value="LRR_RI"/>
    <property type="match status" value="4"/>
</dbReference>
<accession>A0ABP0HGK0</accession>
<dbReference type="SUPFAM" id="SSF52047">
    <property type="entry name" value="RNI-like"/>
    <property type="match status" value="1"/>
</dbReference>
<feature type="compositionally biased region" description="Pro residues" evidence="2">
    <location>
        <begin position="374"/>
        <end position="385"/>
    </location>
</feature>
<dbReference type="InterPro" id="IPR052201">
    <property type="entry name" value="LRR-containing_regulator"/>
</dbReference>
<evidence type="ECO:0000313" key="3">
    <source>
        <dbReference type="EMBL" id="CAK8989339.1"/>
    </source>
</evidence>
<sequence length="511" mass="57502">MMKKHIRYRALEKVKVRPRSLVQICLQRVAENFLHYDNLYLKLGRKQLEDVYAMLDLDMPLPEAALRISDENYWKRRTQAKHPNAQVEKHGMSWKQTYLELELQQALEAVPITVEYGNPELEALKQQVMASRLYIYQLHITQFPSHLDLSFIFDALPALCTFSITYGNKRLGMDYERAMFGMKISDAQYLARDIRVSQTLVSLSLPCNMIDDELVKVLMGGLSYGHMLTHLDLSHNKIGDRGARRLASLLDPDYCLQAFDLSDNQIHANGCMHLGAHLAENITCQVLNLRLNRCEDNGVSHLFQDMCVNKHLQTLNIACNDLTVRCLPYLNAMLAENITLVELDISANPLHQEEEEAQAQAQTQGGAVASTTEPIPPPPEDPPPPDAEEDLLAGLQVSSGQLAVFARCVMRSPALLRVDLRSCGLPPELAERVGTAVKHRELVAKGIPVEAYERAKQAAEAEEAAAEEEMAQDEEEEGEEKVEEKEPEEKPEETPVEKPEGEEEKKEGEGS</sequence>
<dbReference type="Pfam" id="PF13516">
    <property type="entry name" value="LRR_6"/>
    <property type="match status" value="3"/>
</dbReference>
<dbReference type="PANTHER" id="PTHR24111:SF0">
    <property type="entry name" value="LEUCINE-RICH REPEAT-CONTAINING PROTEIN"/>
    <property type="match status" value="1"/>
</dbReference>